<protein>
    <recommendedName>
        <fullName evidence="1">DUF4377 domain-containing protein</fullName>
    </recommendedName>
</protein>
<dbReference type="Proteomes" id="UP000233435">
    <property type="component" value="Unassembled WGS sequence"/>
</dbReference>
<organism evidence="2 3">
    <name type="scientific">Confluentibacter flavum</name>
    <dbReference type="NCBI Taxonomy" id="1909700"/>
    <lineage>
        <taxon>Bacteria</taxon>
        <taxon>Pseudomonadati</taxon>
        <taxon>Bacteroidota</taxon>
        <taxon>Flavobacteriia</taxon>
        <taxon>Flavobacteriales</taxon>
        <taxon>Flavobacteriaceae</taxon>
        <taxon>Confluentibacter</taxon>
    </lineage>
</organism>
<dbReference type="EMBL" id="PJEO01000021">
    <property type="protein sequence ID" value="PKQ45543.1"/>
    <property type="molecule type" value="Genomic_DNA"/>
</dbReference>
<evidence type="ECO:0000313" key="3">
    <source>
        <dbReference type="Proteomes" id="UP000233435"/>
    </source>
</evidence>
<proteinExistence type="predicted"/>
<dbReference type="RefSeq" id="WP_106659297.1">
    <property type="nucleotide sequence ID" value="NZ_PJEO01000021.1"/>
</dbReference>
<reference evidence="2 3" key="1">
    <citation type="submission" date="2017-12" db="EMBL/GenBank/DDBJ databases">
        <title>Confluentibacter flavum sp. nov., isolated from the saline lake.</title>
        <authorList>
            <person name="Yu L."/>
        </authorList>
    </citation>
    <scope>NUCLEOTIDE SEQUENCE [LARGE SCALE GENOMIC DNA]</scope>
    <source>
        <strain evidence="2 3">3B</strain>
    </source>
</reference>
<dbReference type="AlphaFoldDB" id="A0A2N3HKU7"/>
<feature type="domain" description="DUF4377" evidence="1">
    <location>
        <begin position="32"/>
        <end position="111"/>
    </location>
</feature>
<accession>A0A2N3HKU7</accession>
<sequence>MMKIKHIFIASFILLNFSCSNDNENSMNSMLWIDSERVSCIDVGEQTCYRIQENDVINENDWLLFYDGIEGFDEQYETGYTYKISVTKIKLKNPPADGSSIQYKLNKILSKELDE</sequence>
<dbReference type="OrthoDB" id="880459at2"/>
<dbReference type="Pfam" id="PF14302">
    <property type="entry name" value="DUF4377"/>
    <property type="match status" value="1"/>
</dbReference>
<name>A0A2N3HKU7_9FLAO</name>
<comment type="caution">
    <text evidence="2">The sequence shown here is derived from an EMBL/GenBank/DDBJ whole genome shotgun (WGS) entry which is preliminary data.</text>
</comment>
<dbReference type="InterPro" id="IPR025485">
    <property type="entry name" value="DUF4377"/>
</dbReference>
<gene>
    <name evidence="2" type="ORF">CSW08_07520</name>
</gene>
<evidence type="ECO:0000313" key="2">
    <source>
        <dbReference type="EMBL" id="PKQ45543.1"/>
    </source>
</evidence>
<keyword evidence="3" id="KW-1185">Reference proteome</keyword>
<evidence type="ECO:0000259" key="1">
    <source>
        <dbReference type="Pfam" id="PF14302"/>
    </source>
</evidence>